<protein>
    <submittedName>
        <fullName evidence="2">SDR family oxidoreductase</fullName>
    </submittedName>
</protein>
<dbReference type="PANTHER" id="PTHR48079:SF9">
    <property type="entry name" value="PUTATIVE-RELATED"/>
    <property type="match status" value="1"/>
</dbReference>
<reference evidence="2 3" key="1">
    <citation type="submission" date="2019-04" db="EMBL/GenBank/DDBJ databases">
        <authorList>
            <person name="Li M."/>
            <person name="Gao C."/>
        </authorList>
    </citation>
    <scope>NUCLEOTIDE SEQUENCE [LARGE SCALE GENOMIC DNA]</scope>
    <source>
        <strain evidence="2 3">BGMRC 2031</strain>
    </source>
</reference>
<keyword evidence="3" id="KW-1185">Reference proteome</keyword>
<comment type="caution">
    <text evidence="2">The sequence shown here is derived from an EMBL/GenBank/DDBJ whole genome shotgun (WGS) entry which is preliminary data.</text>
</comment>
<evidence type="ECO:0000259" key="1">
    <source>
        <dbReference type="Pfam" id="PF01370"/>
    </source>
</evidence>
<dbReference type="InterPro" id="IPR001509">
    <property type="entry name" value="Epimerase_deHydtase"/>
</dbReference>
<feature type="domain" description="NAD-dependent epimerase/dehydratase" evidence="1">
    <location>
        <begin position="3"/>
        <end position="219"/>
    </location>
</feature>
<dbReference type="InterPro" id="IPR036291">
    <property type="entry name" value="NAD(P)-bd_dom_sf"/>
</dbReference>
<proteinExistence type="predicted"/>
<evidence type="ECO:0000313" key="2">
    <source>
        <dbReference type="EMBL" id="TKI04602.1"/>
    </source>
</evidence>
<evidence type="ECO:0000313" key="3">
    <source>
        <dbReference type="Proteomes" id="UP000305202"/>
    </source>
</evidence>
<gene>
    <name evidence="2" type="ORF">FCN80_17455</name>
</gene>
<dbReference type="Gene3D" id="3.40.50.720">
    <property type="entry name" value="NAD(P)-binding Rossmann-like Domain"/>
    <property type="match status" value="1"/>
</dbReference>
<dbReference type="EMBL" id="SZPQ01000027">
    <property type="protein sequence ID" value="TKI04602.1"/>
    <property type="molecule type" value="Genomic_DNA"/>
</dbReference>
<organism evidence="2 3">
    <name type="scientific">Martelella alba</name>
    <dbReference type="NCBI Taxonomy" id="2590451"/>
    <lineage>
        <taxon>Bacteria</taxon>
        <taxon>Pseudomonadati</taxon>
        <taxon>Pseudomonadota</taxon>
        <taxon>Alphaproteobacteria</taxon>
        <taxon>Hyphomicrobiales</taxon>
        <taxon>Aurantimonadaceae</taxon>
        <taxon>Martelella</taxon>
    </lineage>
</organism>
<accession>A0ABY2SIE9</accession>
<dbReference type="RefSeq" id="WP_136991452.1">
    <property type="nucleotide sequence ID" value="NZ_SZPQ01000027.1"/>
</dbReference>
<dbReference type="Proteomes" id="UP000305202">
    <property type="component" value="Unassembled WGS sequence"/>
</dbReference>
<dbReference type="InterPro" id="IPR051783">
    <property type="entry name" value="NAD(P)-dependent_oxidoreduct"/>
</dbReference>
<dbReference type="Pfam" id="PF01370">
    <property type="entry name" value="Epimerase"/>
    <property type="match status" value="1"/>
</dbReference>
<sequence length="294" mass="30774">MRVFVTGASGFIGMAVVEELLSAGHQVIGLCRSAEKAPQLAAAGAEVCRGTVEDERVLKSAVARADGVIHLAFNHDFSQFVANCAADRQVIGMLGAALAGSDRPLIITSGTAIVNMPPGQLATEDGEVMGSAQSPRAASEEAAVAAQTGGVNVSVMRLPQVHDTQRCGLITYAIEIARAKGTSAYIGDGSARWPAGHVRDVARLYRLALEKARPGAKYHAVAETGIAMRDIAAVIGRRLQLPVASITREQAEAHFGWLSGFALRDMPASGAQTQQRLGWMPTGPGLLADLEQLA</sequence>
<dbReference type="CDD" id="cd05262">
    <property type="entry name" value="SDR_a7"/>
    <property type="match status" value="1"/>
</dbReference>
<dbReference type="SUPFAM" id="SSF51735">
    <property type="entry name" value="NAD(P)-binding Rossmann-fold domains"/>
    <property type="match status" value="1"/>
</dbReference>
<dbReference type="PANTHER" id="PTHR48079">
    <property type="entry name" value="PROTEIN YEEZ"/>
    <property type="match status" value="1"/>
</dbReference>
<name>A0ABY2SIE9_9HYPH</name>